<dbReference type="GO" id="GO:0016874">
    <property type="term" value="F:ligase activity"/>
    <property type="evidence" value="ECO:0007669"/>
    <property type="project" value="UniProtKB-KW"/>
</dbReference>
<dbReference type="Pfam" id="PF00501">
    <property type="entry name" value="AMP-binding"/>
    <property type="match status" value="1"/>
</dbReference>
<evidence type="ECO:0000259" key="1">
    <source>
        <dbReference type="Pfam" id="PF00501"/>
    </source>
</evidence>
<name>A0ABW5N9T5_9FLAO</name>
<sequence>MKKHPPETLVTLCNHQAKIRGNETAFLFEDKEITYRQFDCYTNQVANGLIKEGVKEGTRVGYLAKDSICGFEILFGTAKAAAVLITVNWRLSAKEILYILNNGAAEVLFVGEEFFDVVASIAEELITVRKIICCKGTHGEYQEYVQWKEEQSSLETRVTHTAETPVVQMYTSGTTGSPKGVQLAHYSFFSLLQGMYAKGDAWMNLESRDTLLLSLPMFHIGGLWWAIQGFIVGAKGIVLETFIAWKALEYIEKLKVTKVAMVPAMVQFVLAEPAYKNTDFSSVTGFLYGGSPITPAVMRIAMKTFDCDFFQVYGMTETGNMAVCLRPEDHTIPWNEKMKSAGKPLPGVEAKVINFKHQSVPPNTIGEICLKSPSNMIGYWNNTKATQETMIDGWIHTGDAGYIDEDGYIFICDRIKDMIICSGENIYPAEIEAVLSEHPSVKDVAVIGIPDDQWGEVVKAIIVVQPEQEIKKRALINFCRGKIADYKIPSTISFVPSLPRNPSGKILKRELRAPFWKGLERQVN</sequence>
<gene>
    <name evidence="3" type="ORF">ACFSTE_08990</name>
</gene>
<feature type="domain" description="AMP-binding enzyme C-terminal" evidence="2">
    <location>
        <begin position="430"/>
        <end position="505"/>
    </location>
</feature>
<dbReference type="Pfam" id="PF13193">
    <property type="entry name" value="AMP-binding_C"/>
    <property type="match status" value="1"/>
</dbReference>
<keyword evidence="3" id="KW-0436">Ligase</keyword>
<proteinExistence type="predicted"/>
<feature type="domain" description="AMP-dependent synthetase/ligase" evidence="1">
    <location>
        <begin position="15"/>
        <end position="380"/>
    </location>
</feature>
<comment type="caution">
    <text evidence="3">The sequence shown here is derived from an EMBL/GenBank/DDBJ whole genome shotgun (WGS) entry which is preliminary data.</text>
</comment>
<dbReference type="SUPFAM" id="SSF56801">
    <property type="entry name" value="Acetyl-CoA synthetase-like"/>
    <property type="match status" value="1"/>
</dbReference>
<dbReference type="InterPro" id="IPR025110">
    <property type="entry name" value="AMP-bd_C"/>
</dbReference>
<evidence type="ECO:0000313" key="4">
    <source>
        <dbReference type="Proteomes" id="UP001597459"/>
    </source>
</evidence>
<evidence type="ECO:0000259" key="2">
    <source>
        <dbReference type="Pfam" id="PF13193"/>
    </source>
</evidence>
<dbReference type="InterPro" id="IPR050237">
    <property type="entry name" value="ATP-dep_AMP-bd_enzyme"/>
</dbReference>
<protein>
    <submittedName>
        <fullName evidence="3">Fatty acid--CoA ligase</fullName>
    </submittedName>
</protein>
<dbReference type="InterPro" id="IPR045851">
    <property type="entry name" value="AMP-bd_C_sf"/>
</dbReference>
<dbReference type="Gene3D" id="3.30.300.30">
    <property type="match status" value="1"/>
</dbReference>
<dbReference type="Proteomes" id="UP001597459">
    <property type="component" value="Unassembled WGS sequence"/>
</dbReference>
<dbReference type="PANTHER" id="PTHR43767">
    <property type="entry name" value="LONG-CHAIN-FATTY-ACID--COA LIGASE"/>
    <property type="match status" value="1"/>
</dbReference>
<accession>A0ABW5N9T5</accession>
<dbReference type="InterPro" id="IPR042099">
    <property type="entry name" value="ANL_N_sf"/>
</dbReference>
<dbReference type="EMBL" id="JBHULX010000013">
    <property type="protein sequence ID" value="MFD2590964.1"/>
    <property type="molecule type" value="Genomic_DNA"/>
</dbReference>
<keyword evidence="4" id="KW-1185">Reference proteome</keyword>
<dbReference type="Gene3D" id="3.40.50.12780">
    <property type="entry name" value="N-terminal domain of ligase-like"/>
    <property type="match status" value="1"/>
</dbReference>
<dbReference type="RefSeq" id="WP_176027372.1">
    <property type="nucleotide sequence ID" value="NZ_JBHSJV010000001.1"/>
</dbReference>
<evidence type="ECO:0000313" key="3">
    <source>
        <dbReference type="EMBL" id="MFD2590964.1"/>
    </source>
</evidence>
<dbReference type="InterPro" id="IPR000873">
    <property type="entry name" value="AMP-dep_synth/lig_dom"/>
</dbReference>
<dbReference type="PANTHER" id="PTHR43767:SF1">
    <property type="entry name" value="NONRIBOSOMAL PEPTIDE SYNTHASE PES1 (EUROFUNG)-RELATED"/>
    <property type="match status" value="1"/>
</dbReference>
<reference evidence="4" key="1">
    <citation type="journal article" date="2019" name="Int. J. Syst. Evol. Microbiol.">
        <title>The Global Catalogue of Microorganisms (GCM) 10K type strain sequencing project: providing services to taxonomists for standard genome sequencing and annotation.</title>
        <authorList>
            <consortium name="The Broad Institute Genomics Platform"/>
            <consortium name="The Broad Institute Genome Sequencing Center for Infectious Disease"/>
            <person name="Wu L."/>
            <person name="Ma J."/>
        </authorList>
    </citation>
    <scope>NUCLEOTIDE SEQUENCE [LARGE SCALE GENOMIC DNA]</scope>
    <source>
        <strain evidence="4">KCTC 42423</strain>
    </source>
</reference>
<dbReference type="NCBIfam" id="NF004837">
    <property type="entry name" value="PRK06187.1"/>
    <property type="match status" value="1"/>
</dbReference>
<organism evidence="3 4">
    <name type="scientific">Aquimarina hainanensis</name>
    <dbReference type="NCBI Taxonomy" id="1578017"/>
    <lineage>
        <taxon>Bacteria</taxon>
        <taxon>Pseudomonadati</taxon>
        <taxon>Bacteroidota</taxon>
        <taxon>Flavobacteriia</taxon>
        <taxon>Flavobacteriales</taxon>
        <taxon>Flavobacteriaceae</taxon>
        <taxon>Aquimarina</taxon>
    </lineage>
</organism>